<gene>
    <name evidence="2" type="ORF">O181_003491</name>
</gene>
<reference evidence="2" key="1">
    <citation type="submission" date="2021-03" db="EMBL/GenBank/DDBJ databases">
        <title>Draft genome sequence of rust myrtle Austropuccinia psidii MF-1, a brazilian biotype.</title>
        <authorList>
            <person name="Quecine M.C."/>
            <person name="Pachon D.M.R."/>
            <person name="Bonatelli M.L."/>
            <person name="Correr F.H."/>
            <person name="Franceschini L.M."/>
            <person name="Leite T.F."/>
            <person name="Margarido G.R.A."/>
            <person name="Almeida C.A."/>
            <person name="Ferrarezi J.A."/>
            <person name="Labate C.A."/>
        </authorList>
    </citation>
    <scope>NUCLEOTIDE SEQUENCE</scope>
    <source>
        <strain evidence="2">MF-1</strain>
    </source>
</reference>
<comment type="caution">
    <text evidence="2">The sequence shown here is derived from an EMBL/GenBank/DDBJ whole genome shotgun (WGS) entry which is preliminary data.</text>
</comment>
<name>A0A9Q3BF25_9BASI</name>
<sequence>MKTLTREGSQDQGESSHNPGYTEEMDPERAYSDSFMLTRSRPNQLSSGFTPLRIHKKSSQEFPFFTIPGSFQEKTRTKGQEKYYFQPEEERIRPNDPEIVGLSEIGAQKQQKIVNTPDRISTPTM</sequence>
<protein>
    <submittedName>
        <fullName evidence="2">Uncharacterized protein</fullName>
    </submittedName>
</protein>
<accession>A0A9Q3BF25</accession>
<dbReference type="Proteomes" id="UP000765509">
    <property type="component" value="Unassembled WGS sequence"/>
</dbReference>
<proteinExistence type="predicted"/>
<feature type="region of interest" description="Disordered" evidence="1">
    <location>
        <begin position="1"/>
        <end position="31"/>
    </location>
</feature>
<feature type="compositionally biased region" description="Polar residues" evidence="1">
    <location>
        <begin position="10"/>
        <end position="19"/>
    </location>
</feature>
<evidence type="ECO:0000256" key="1">
    <source>
        <dbReference type="SAM" id="MobiDB-lite"/>
    </source>
</evidence>
<evidence type="ECO:0000313" key="2">
    <source>
        <dbReference type="EMBL" id="MBW0463776.1"/>
    </source>
</evidence>
<organism evidence="2 3">
    <name type="scientific">Austropuccinia psidii MF-1</name>
    <dbReference type="NCBI Taxonomy" id="1389203"/>
    <lineage>
        <taxon>Eukaryota</taxon>
        <taxon>Fungi</taxon>
        <taxon>Dikarya</taxon>
        <taxon>Basidiomycota</taxon>
        <taxon>Pucciniomycotina</taxon>
        <taxon>Pucciniomycetes</taxon>
        <taxon>Pucciniales</taxon>
        <taxon>Sphaerophragmiaceae</taxon>
        <taxon>Austropuccinia</taxon>
    </lineage>
</organism>
<dbReference type="EMBL" id="AVOT02000628">
    <property type="protein sequence ID" value="MBW0463776.1"/>
    <property type="molecule type" value="Genomic_DNA"/>
</dbReference>
<dbReference type="AlphaFoldDB" id="A0A9Q3BF25"/>
<keyword evidence="3" id="KW-1185">Reference proteome</keyword>
<evidence type="ECO:0000313" key="3">
    <source>
        <dbReference type="Proteomes" id="UP000765509"/>
    </source>
</evidence>